<evidence type="ECO:0000256" key="1">
    <source>
        <dbReference type="SAM" id="Phobius"/>
    </source>
</evidence>
<feature type="transmembrane region" description="Helical" evidence="1">
    <location>
        <begin position="150"/>
        <end position="175"/>
    </location>
</feature>
<sequence>MIQLMRFRDSWLVDGYMVLLTPDKKSKLNPRSLDSPIKWKHMLFDDPSCEVSYGDEPLNHRAVDYSFHEAAVFIPFNPDTLFFNDPTDEFSPHYGYSHLISTRFVDLSLHKVLLYFWSSSYIYSLLPFFLLDGCVDHMVTILEVKIGRFIRLISSVVSLYPLGLFGSCTAIWIYCRGLNEEGFFNLVYVASLVISLVVWAFVNFELDCTLFFVLAAIGS</sequence>
<dbReference type="AlphaFoldDB" id="A0A9J5ZB45"/>
<dbReference type="Proteomes" id="UP000824120">
    <property type="component" value="Chromosome 4"/>
</dbReference>
<reference evidence="2 3" key="1">
    <citation type="submission" date="2020-09" db="EMBL/GenBank/DDBJ databases">
        <title>De no assembly of potato wild relative species, Solanum commersonii.</title>
        <authorList>
            <person name="Cho K."/>
        </authorList>
    </citation>
    <scope>NUCLEOTIDE SEQUENCE [LARGE SCALE GENOMIC DNA]</scope>
    <source>
        <strain evidence="2">LZ3.2</strain>
        <tissue evidence="2">Leaf</tissue>
    </source>
</reference>
<name>A0A9J5ZB45_SOLCO</name>
<keyword evidence="1" id="KW-1133">Transmembrane helix</keyword>
<evidence type="ECO:0000313" key="2">
    <source>
        <dbReference type="EMBL" id="KAG5610081.1"/>
    </source>
</evidence>
<feature type="transmembrane region" description="Helical" evidence="1">
    <location>
        <begin position="182"/>
        <end position="202"/>
    </location>
</feature>
<keyword evidence="1" id="KW-0472">Membrane</keyword>
<evidence type="ECO:0000313" key="3">
    <source>
        <dbReference type="Proteomes" id="UP000824120"/>
    </source>
</evidence>
<keyword evidence="3" id="KW-1185">Reference proteome</keyword>
<feature type="transmembrane region" description="Helical" evidence="1">
    <location>
        <begin position="112"/>
        <end position="130"/>
    </location>
</feature>
<proteinExistence type="predicted"/>
<protein>
    <submittedName>
        <fullName evidence="2">Uncharacterized protein</fullName>
    </submittedName>
</protein>
<accession>A0A9J5ZB45</accession>
<dbReference type="EMBL" id="JACXVP010000004">
    <property type="protein sequence ID" value="KAG5610081.1"/>
    <property type="molecule type" value="Genomic_DNA"/>
</dbReference>
<keyword evidence="1" id="KW-0812">Transmembrane</keyword>
<organism evidence="2 3">
    <name type="scientific">Solanum commersonii</name>
    <name type="common">Commerson's wild potato</name>
    <name type="synonym">Commerson's nightshade</name>
    <dbReference type="NCBI Taxonomy" id="4109"/>
    <lineage>
        <taxon>Eukaryota</taxon>
        <taxon>Viridiplantae</taxon>
        <taxon>Streptophyta</taxon>
        <taxon>Embryophyta</taxon>
        <taxon>Tracheophyta</taxon>
        <taxon>Spermatophyta</taxon>
        <taxon>Magnoliopsida</taxon>
        <taxon>eudicotyledons</taxon>
        <taxon>Gunneridae</taxon>
        <taxon>Pentapetalae</taxon>
        <taxon>asterids</taxon>
        <taxon>lamiids</taxon>
        <taxon>Solanales</taxon>
        <taxon>Solanaceae</taxon>
        <taxon>Solanoideae</taxon>
        <taxon>Solaneae</taxon>
        <taxon>Solanum</taxon>
    </lineage>
</organism>
<comment type="caution">
    <text evidence="2">The sequence shown here is derived from an EMBL/GenBank/DDBJ whole genome shotgun (WGS) entry which is preliminary data.</text>
</comment>
<gene>
    <name evidence="2" type="ORF">H5410_021362</name>
</gene>